<dbReference type="InterPro" id="IPR006620">
    <property type="entry name" value="Pro_4_hyd_alph"/>
</dbReference>
<evidence type="ECO:0000256" key="3">
    <source>
        <dbReference type="ARBA" id="ARBA00022964"/>
    </source>
</evidence>
<feature type="region of interest" description="Disordered" evidence="6">
    <location>
        <begin position="1104"/>
        <end position="1136"/>
    </location>
</feature>
<sequence>MAFLAALSAEKAKLKKTTPQEPTRAPTGAYPVIGMASIMAEKAHGTTAAPVQTPLRWGVDGAVADRICSFNRHGAERKGCWAETAFLAAGARDETFYDSVTGKPLFVAPRGRSWDAFLSAGARDETFYDSVTGKPLFVAPRGRSWDAFVRESADHGWPSFRDDEVDGTHLGHNLPDASGNRYCVNLASVSSDASSSDALARCAAFQREAAIEGAAAAIEDGAGASGAAHDLFVERFVAFAVLQERHRAGRLLAGDDAAAAAAPAAAAPRAEALYRSMPPDRFEAPLETRRRGRSYRVVRTDAPALAPAAARDLARRCAVGMVGAFSDGGSTVLGCLEPSALEARVGADAAATIERAVRDLRALVGAAAGIDARRLRLSGAFVARLRPPAPARRRRAFEAPKPKPYWNVHVDEFNVESYEHTALLYLSDDFEGGRFAMYDGDGGDRVHAPRAGDVLAFSGDASNLHRVERVASGCRFALTALFREGDPGPVFAGGAKRSGSLRSWDDALRSAAEVSLAAQDPRRSALLDDADASPLASRLAGPDVRLDVSDARVRYDGPAPAAAGPADATLAALAAAVLRARGGVAGRGGAGGGDGGAWAASRGGARRAVGLRIVWPVPALADLMSDVKRSVAASAPERWSAAATGSAALGRGPSRSGPPSRSDGMASWAAAPGESRGEPAEPESKDGGGRLRGRGAAAPPPRPRGACFPCRVRLGGVSNRGARGAPAPRGVASGAGGDPSADDGDAPPRPSLDALGERLRARRAANDFLEVAKNDGIVSEEEVAAKREAAQEEEVAPKEYDPDASRFGNCAPRTRVGPPMGPPPLARSNTRSILRSAREESESNVFDDVKRKARSATRKYRSKKGLQSPYLSTSASASALAYLRHADALRHPEHAVARRARLPDGGGPRPLDLGGLSSPLNRAVSRNSALASAQTLARLEPLVPPAEVVERSFAKVLERSARGRGLERYDAVRVDVGAGSPRKSVAVVDVPRSPNRTPSKTPKLNASPTKGDGSRTPKTPKRVAIATPPGSEERDRRGASPLKSRKGSAKSPKRPSTTTVPEDAALPDGADLDAASRKATGGVEDWPFERAAGAFFMREDVDPEDRGRSVLSRAGSITRAERREQREGKLPRKLPSPRDVAYYDGRVMTIGPRCRSVHGWRRGPPELYYQNCKALDLVPEPGITAMLTALATADRPAVDVSKRSVGDGLASALAGPAAKADPVAVSFRGCRLAAAGVGAICGALEAGCSRLESLDLSDNRLRSRAATDALAKLVAAEASTPAGTLLTLRLANCALSSRAGAALMAAWKDRDAALRLSELDLSRNALGNAVARDLGEALDGGSLVTLKTLRLAWTGLGGEGAAALASGLGGSNVATCDLGWNALRTDDSNGGAPVAALCEKTLKNEALLHLDLRYNQLAGDDLRAIEAAVQGNAALARALAGLHLEGNDFRTFDGPFLAPPPPAVVGDARVYTRVLGTKHVPQSPDWNCGLACWICDRWRETKFVWAPGRSDVELDGGAKARDAAASNRLAVQVRCAFDGWARVPCGRAGAKYECWRLAPPGDRQYCFALGDQDFPHQNAAYDQDKEVASRSAPTVIGRRLADEGDPPCRVVNRRLVPPRDDGDVDFKPLQRAKKVKAKEVWTWRRSMFAPCHEGDCGDAFELDWERANLARHCGGDAEAAACKEACREHYSWFRTMFRDYCAQSKALFTLGWNDFTEYVDDCGVMKSGNLRKAQGSTRVIQRKADNDMVFFGACTTGPKGPLNPKKSLCRFQFLEAAGRIAFARWLKPGEVPDAAAAIAKLAERMSYLVKPDDEPDAFHDRVWLEEVEDGAKKHLEGLRRAFKAHSGREDQLSKDKRMCFAEWLEFCEAVDLVDADAGFTERDANVAFLRATKTATDELASDAWRRLDFPRFVEALLRVGDRTVDDDVDETPPESCIDLFGRVADAFPSAAEKRRRAALAAERERAEHEEAAAARADAAEAAKPPKKASLGAAAASVLAAKKAAKLLGARARAKREPEGDDAAPKESAAASLLAAMGRRPSKGGGSGAPRSSVPMAS</sequence>
<evidence type="ECO:0000256" key="4">
    <source>
        <dbReference type="ARBA" id="ARBA00023002"/>
    </source>
</evidence>
<evidence type="ECO:0000256" key="5">
    <source>
        <dbReference type="ARBA" id="ARBA00023004"/>
    </source>
</evidence>
<feature type="compositionally biased region" description="Basic and acidic residues" evidence="6">
    <location>
        <begin position="1961"/>
        <end position="1980"/>
    </location>
</feature>
<proteinExistence type="predicted"/>
<dbReference type="GO" id="GO:0051213">
    <property type="term" value="F:dioxygenase activity"/>
    <property type="evidence" value="ECO:0007669"/>
    <property type="project" value="UniProtKB-KW"/>
</dbReference>
<dbReference type="Gene3D" id="3.80.10.10">
    <property type="entry name" value="Ribonuclease Inhibitor"/>
    <property type="match status" value="1"/>
</dbReference>
<feature type="region of interest" description="Disordered" evidence="6">
    <location>
        <begin position="2008"/>
        <end position="2057"/>
    </location>
</feature>
<feature type="compositionally biased region" description="Basic and acidic residues" evidence="6">
    <location>
        <begin position="675"/>
        <end position="689"/>
    </location>
</feature>
<evidence type="ECO:0000256" key="2">
    <source>
        <dbReference type="ARBA" id="ARBA00022723"/>
    </source>
</evidence>
<dbReference type="RefSeq" id="XP_009034494.1">
    <property type="nucleotide sequence ID" value="XM_009036246.1"/>
</dbReference>
<feature type="region of interest" description="Disordered" evidence="6">
    <location>
        <begin position="635"/>
        <end position="758"/>
    </location>
</feature>
<keyword evidence="2" id="KW-0479">Metal-binding</keyword>
<name>F0Y1K2_AURAN</name>
<gene>
    <name evidence="8" type="ORF">AURANDRAFT_71087</name>
</gene>
<dbReference type="PANTHER" id="PTHR24114">
    <property type="entry name" value="LEUCINE RICH REPEAT FAMILY PROTEIN"/>
    <property type="match status" value="1"/>
</dbReference>
<dbReference type="InterPro" id="IPR001611">
    <property type="entry name" value="Leu-rich_rpt"/>
</dbReference>
<dbReference type="InterPro" id="IPR044862">
    <property type="entry name" value="Pro_4_hyd_alph_FE2OG_OXY"/>
</dbReference>
<dbReference type="InterPro" id="IPR052394">
    <property type="entry name" value="LRR-containing"/>
</dbReference>
<dbReference type="Gene3D" id="2.60.120.620">
    <property type="entry name" value="q2cbj1_9rhob like domain"/>
    <property type="match status" value="1"/>
</dbReference>
<protein>
    <recommendedName>
        <fullName evidence="7">Fe2OG dioxygenase domain-containing protein</fullName>
    </recommendedName>
</protein>
<dbReference type="KEGG" id="aaf:AURANDRAFT_71087"/>
<feature type="compositionally biased region" description="Basic residues" evidence="6">
    <location>
        <begin position="851"/>
        <end position="861"/>
    </location>
</feature>
<keyword evidence="3" id="KW-0223">Dioxygenase</keyword>
<reference evidence="8 9" key="1">
    <citation type="journal article" date="2011" name="Proc. Natl. Acad. Sci. U.S.A.">
        <title>Niche of harmful alga Aureococcus anophagefferens revealed through ecogenomics.</title>
        <authorList>
            <person name="Gobler C.J."/>
            <person name="Berry D.L."/>
            <person name="Dyhrman S.T."/>
            <person name="Wilhelm S.W."/>
            <person name="Salamov A."/>
            <person name="Lobanov A.V."/>
            <person name="Zhang Y."/>
            <person name="Collier J.L."/>
            <person name="Wurch L.L."/>
            <person name="Kustka A.B."/>
            <person name="Dill B.D."/>
            <person name="Shah M."/>
            <person name="VerBerkmoes N.C."/>
            <person name="Kuo A."/>
            <person name="Terry A."/>
            <person name="Pangilinan J."/>
            <person name="Lindquist E.A."/>
            <person name="Lucas S."/>
            <person name="Paulsen I.T."/>
            <person name="Hattenrath-Lehmann T.K."/>
            <person name="Talmage S.C."/>
            <person name="Walker E.A."/>
            <person name="Koch F."/>
            <person name="Burson A.M."/>
            <person name="Marcoval M.A."/>
            <person name="Tang Y.Z."/>
            <person name="Lecleir G.R."/>
            <person name="Coyne K.J."/>
            <person name="Berg G.M."/>
            <person name="Bertrand E.M."/>
            <person name="Saito M.A."/>
            <person name="Gladyshev V.N."/>
            <person name="Grigoriev I.V."/>
        </authorList>
    </citation>
    <scope>NUCLEOTIDE SEQUENCE [LARGE SCALE GENOMIC DNA]</scope>
    <source>
        <strain evidence="9">CCMP 1984</strain>
    </source>
</reference>
<feature type="compositionally biased region" description="Polar residues" evidence="6">
    <location>
        <begin position="994"/>
        <end position="1008"/>
    </location>
</feature>
<feature type="region of interest" description="Disordered" evidence="6">
    <location>
        <begin position="984"/>
        <end position="1069"/>
    </location>
</feature>
<dbReference type="Pfam" id="PF13640">
    <property type="entry name" value="2OG-FeII_Oxy_3"/>
    <property type="match status" value="1"/>
</dbReference>
<feature type="compositionally biased region" description="Basic residues" evidence="6">
    <location>
        <begin position="1043"/>
        <end position="1053"/>
    </location>
</feature>
<comment type="cofactor">
    <cofactor evidence="1">
        <name>L-ascorbate</name>
        <dbReference type="ChEBI" id="CHEBI:38290"/>
    </cofactor>
</comment>
<accession>F0Y1K2</accession>
<dbReference type="Proteomes" id="UP000002729">
    <property type="component" value="Unassembled WGS sequence"/>
</dbReference>
<organism evidence="9">
    <name type="scientific">Aureococcus anophagefferens</name>
    <name type="common">Harmful bloom alga</name>
    <dbReference type="NCBI Taxonomy" id="44056"/>
    <lineage>
        <taxon>Eukaryota</taxon>
        <taxon>Sar</taxon>
        <taxon>Stramenopiles</taxon>
        <taxon>Ochrophyta</taxon>
        <taxon>Pelagophyceae</taxon>
        <taxon>Pelagomonadales</taxon>
        <taxon>Pelagomonadaceae</taxon>
        <taxon>Aureococcus</taxon>
    </lineage>
</organism>
<dbReference type="PROSITE" id="PS51471">
    <property type="entry name" value="FE2OG_OXY"/>
    <property type="match status" value="1"/>
</dbReference>
<dbReference type="Pfam" id="PF13516">
    <property type="entry name" value="LRR_6"/>
    <property type="match status" value="1"/>
</dbReference>
<keyword evidence="9" id="KW-1185">Reference proteome</keyword>
<feature type="region of interest" description="Disordered" evidence="6">
    <location>
        <begin position="1961"/>
        <end position="1985"/>
    </location>
</feature>
<feature type="domain" description="Fe2OG dioxygenase" evidence="7">
    <location>
        <begin position="376"/>
        <end position="485"/>
    </location>
</feature>
<dbReference type="SUPFAM" id="SSF52047">
    <property type="entry name" value="RNI-like"/>
    <property type="match status" value="1"/>
</dbReference>
<dbReference type="OrthoDB" id="120976at2759"/>
<evidence type="ECO:0000313" key="8">
    <source>
        <dbReference type="EMBL" id="EGB10923.1"/>
    </source>
</evidence>
<feature type="compositionally biased region" description="Basic and acidic residues" evidence="6">
    <location>
        <begin position="783"/>
        <end position="804"/>
    </location>
</feature>
<evidence type="ECO:0000256" key="1">
    <source>
        <dbReference type="ARBA" id="ARBA00001961"/>
    </source>
</evidence>
<dbReference type="SMART" id="SM00702">
    <property type="entry name" value="P4Hc"/>
    <property type="match status" value="1"/>
</dbReference>
<dbReference type="InParanoid" id="F0Y1K2"/>
<keyword evidence="4" id="KW-0560">Oxidoreductase</keyword>
<dbReference type="EMBL" id="GL833123">
    <property type="protein sequence ID" value="EGB10923.1"/>
    <property type="molecule type" value="Genomic_DNA"/>
</dbReference>
<feature type="compositionally biased region" description="Low complexity" evidence="6">
    <location>
        <begin position="650"/>
        <end position="662"/>
    </location>
</feature>
<dbReference type="PANTHER" id="PTHR24114:SF2">
    <property type="entry name" value="F-BOX DOMAIN-CONTAINING PROTEIN-RELATED"/>
    <property type="match status" value="1"/>
</dbReference>
<dbReference type="InterPro" id="IPR005123">
    <property type="entry name" value="Oxoglu/Fe-dep_dioxygenase_dom"/>
</dbReference>
<evidence type="ECO:0000256" key="6">
    <source>
        <dbReference type="SAM" id="MobiDB-lite"/>
    </source>
</evidence>
<dbReference type="GO" id="GO:0031418">
    <property type="term" value="F:L-ascorbic acid binding"/>
    <property type="evidence" value="ECO:0007669"/>
    <property type="project" value="InterPro"/>
</dbReference>
<dbReference type="GO" id="GO:0005506">
    <property type="term" value="F:iron ion binding"/>
    <property type="evidence" value="ECO:0007669"/>
    <property type="project" value="InterPro"/>
</dbReference>
<feature type="compositionally biased region" description="Basic and acidic residues" evidence="6">
    <location>
        <begin position="1119"/>
        <end position="1130"/>
    </location>
</feature>
<feature type="region of interest" description="Disordered" evidence="6">
    <location>
        <begin position="783"/>
        <end position="861"/>
    </location>
</feature>
<evidence type="ECO:0000313" key="9">
    <source>
        <dbReference type="Proteomes" id="UP000002729"/>
    </source>
</evidence>
<keyword evidence="5" id="KW-0408">Iron</keyword>
<evidence type="ECO:0000259" key="7">
    <source>
        <dbReference type="PROSITE" id="PS51471"/>
    </source>
</evidence>
<dbReference type="GO" id="GO:0016705">
    <property type="term" value="F:oxidoreductase activity, acting on paired donors, with incorporation or reduction of molecular oxygen"/>
    <property type="evidence" value="ECO:0007669"/>
    <property type="project" value="InterPro"/>
</dbReference>
<dbReference type="InterPro" id="IPR032675">
    <property type="entry name" value="LRR_dom_sf"/>
</dbReference>
<dbReference type="SMART" id="SM00368">
    <property type="entry name" value="LRR_RI"/>
    <property type="match status" value="5"/>
</dbReference>
<dbReference type="eggNOG" id="ENOG502RYJZ">
    <property type="taxonomic scope" value="Eukaryota"/>
</dbReference>
<feature type="compositionally biased region" description="Low complexity" evidence="6">
    <location>
        <begin position="720"/>
        <end position="732"/>
    </location>
</feature>
<dbReference type="GeneID" id="20228065"/>